<keyword evidence="2" id="KW-1185">Reference proteome</keyword>
<protein>
    <submittedName>
        <fullName evidence="1">Uncharacterized protein</fullName>
    </submittedName>
</protein>
<comment type="caution">
    <text evidence="1">The sequence shown here is derived from an EMBL/GenBank/DDBJ whole genome shotgun (WGS) entry which is preliminary data.</text>
</comment>
<evidence type="ECO:0000313" key="2">
    <source>
        <dbReference type="Proteomes" id="UP000299102"/>
    </source>
</evidence>
<organism evidence="1 2">
    <name type="scientific">Eumeta variegata</name>
    <name type="common">Bagworm moth</name>
    <name type="synonym">Eumeta japonica</name>
    <dbReference type="NCBI Taxonomy" id="151549"/>
    <lineage>
        <taxon>Eukaryota</taxon>
        <taxon>Metazoa</taxon>
        <taxon>Ecdysozoa</taxon>
        <taxon>Arthropoda</taxon>
        <taxon>Hexapoda</taxon>
        <taxon>Insecta</taxon>
        <taxon>Pterygota</taxon>
        <taxon>Neoptera</taxon>
        <taxon>Endopterygota</taxon>
        <taxon>Lepidoptera</taxon>
        <taxon>Glossata</taxon>
        <taxon>Ditrysia</taxon>
        <taxon>Tineoidea</taxon>
        <taxon>Psychidae</taxon>
        <taxon>Oiketicinae</taxon>
        <taxon>Eumeta</taxon>
    </lineage>
</organism>
<accession>A0A4C1VNW9</accession>
<proteinExistence type="predicted"/>
<sequence length="75" mass="8122">MVDALTLPNQILLIFAEWLKIGCTAYTDDASAIARRAQTAHGTFPERGSETNSLPYIVRSAGRCSEGSYDVIGCQ</sequence>
<evidence type="ECO:0000313" key="1">
    <source>
        <dbReference type="EMBL" id="GBP40826.1"/>
    </source>
</evidence>
<gene>
    <name evidence="1" type="ORF">EVAR_87089_1</name>
</gene>
<reference evidence="1 2" key="1">
    <citation type="journal article" date="2019" name="Commun. Biol.">
        <title>The bagworm genome reveals a unique fibroin gene that provides high tensile strength.</title>
        <authorList>
            <person name="Kono N."/>
            <person name="Nakamura H."/>
            <person name="Ohtoshi R."/>
            <person name="Tomita M."/>
            <person name="Numata K."/>
            <person name="Arakawa K."/>
        </authorList>
    </citation>
    <scope>NUCLEOTIDE SEQUENCE [LARGE SCALE GENOMIC DNA]</scope>
</reference>
<dbReference type="EMBL" id="BGZK01000388">
    <property type="protein sequence ID" value="GBP40826.1"/>
    <property type="molecule type" value="Genomic_DNA"/>
</dbReference>
<name>A0A4C1VNW9_EUMVA</name>
<dbReference type="Proteomes" id="UP000299102">
    <property type="component" value="Unassembled WGS sequence"/>
</dbReference>
<dbReference type="AlphaFoldDB" id="A0A4C1VNW9"/>